<dbReference type="SMART" id="SM00829">
    <property type="entry name" value="PKS_ER"/>
    <property type="match status" value="1"/>
</dbReference>
<keyword evidence="3" id="KW-0479">Metal-binding</keyword>
<dbReference type="InterPro" id="IPR011032">
    <property type="entry name" value="GroES-like_sf"/>
</dbReference>
<keyword evidence="6" id="KW-0520">NAD</keyword>
<dbReference type="InterPro" id="IPR013149">
    <property type="entry name" value="ADH-like_C"/>
</dbReference>
<gene>
    <name evidence="8" type="ORF">BJ878DRAFT_96790</name>
</gene>
<dbReference type="PANTHER" id="PTHR42940:SF8">
    <property type="entry name" value="VACUOLAR PROTEIN SORTING-ASSOCIATED PROTEIN 11"/>
    <property type="match status" value="1"/>
</dbReference>
<dbReference type="InterPro" id="IPR020843">
    <property type="entry name" value="ER"/>
</dbReference>
<name>A0A9P8CEQ9_9HELO</name>
<keyword evidence="4" id="KW-0862">Zinc</keyword>
<comment type="caution">
    <text evidence="8">The sequence shown here is derived from an EMBL/GenBank/DDBJ whole genome shotgun (WGS) entry which is preliminary data.</text>
</comment>
<evidence type="ECO:0000313" key="9">
    <source>
        <dbReference type="Proteomes" id="UP000887226"/>
    </source>
</evidence>
<evidence type="ECO:0000256" key="4">
    <source>
        <dbReference type="ARBA" id="ARBA00022833"/>
    </source>
</evidence>
<dbReference type="InterPro" id="IPR013154">
    <property type="entry name" value="ADH-like_N"/>
</dbReference>
<dbReference type="PANTHER" id="PTHR42940">
    <property type="entry name" value="ALCOHOL DEHYDROGENASE 1-RELATED"/>
    <property type="match status" value="1"/>
</dbReference>
<evidence type="ECO:0000256" key="6">
    <source>
        <dbReference type="ARBA" id="ARBA00023027"/>
    </source>
</evidence>
<evidence type="ECO:0000313" key="8">
    <source>
        <dbReference type="EMBL" id="KAG9243945.1"/>
    </source>
</evidence>
<dbReference type="OrthoDB" id="256333at2759"/>
<evidence type="ECO:0000256" key="5">
    <source>
        <dbReference type="ARBA" id="ARBA00023002"/>
    </source>
</evidence>
<dbReference type="Pfam" id="PF08240">
    <property type="entry name" value="ADH_N"/>
    <property type="match status" value="1"/>
</dbReference>
<sequence>MSAKSLPKSQKAARYFPKENKIRVETIPIPTPKSNELLIKVHSSSLCHSDTMLLEPNDAGLVLGEGTPVTIGHEATGTILSIPDACTDNSLKVGSRIGFLCPVGVCYECEGCQIHNLHCEKGGVMAGFAADGFFQEYVASHWRNAHLLPDELDVYTSAPLFCAGTTAWSGVVGAGIKEGEWIAIIGCGGLGHLGIQYAKALGYKVIGIDLGEDQLQDAKACGADHTFNPMADKDYISKIKEITNGGCHAAVNFTASKRAYESTPPLLRINGIMMVVGIPNEPLAFSPMDVAMMKYRIGGGNNGTPSNLGPMIEFSAKHGIVPHVTNYKIEQIQEMIDLVREGKAKGRLAVKWD</sequence>
<dbReference type="GO" id="GO:0046872">
    <property type="term" value="F:metal ion binding"/>
    <property type="evidence" value="ECO:0007669"/>
    <property type="project" value="UniProtKB-KW"/>
</dbReference>
<keyword evidence="9" id="KW-1185">Reference proteome</keyword>
<evidence type="ECO:0000256" key="3">
    <source>
        <dbReference type="ARBA" id="ARBA00022723"/>
    </source>
</evidence>
<organism evidence="8 9">
    <name type="scientific">Calycina marina</name>
    <dbReference type="NCBI Taxonomy" id="1763456"/>
    <lineage>
        <taxon>Eukaryota</taxon>
        <taxon>Fungi</taxon>
        <taxon>Dikarya</taxon>
        <taxon>Ascomycota</taxon>
        <taxon>Pezizomycotina</taxon>
        <taxon>Leotiomycetes</taxon>
        <taxon>Helotiales</taxon>
        <taxon>Pezizellaceae</taxon>
        <taxon>Calycina</taxon>
    </lineage>
</organism>
<evidence type="ECO:0000259" key="7">
    <source>
        <dbReference type="SMART" id="SM00829"/>
    </source>
</evidence>
<dbReference type="GO" id="GO:0005737">
    <property type="term" value="C:cytoplasm"/>
    <property type="evidence" value="ECO:0007669"/>
    <property type="project" value="TreeGrafter"/>
</dbReference>
<comment type="similarity">
    <text evidence="2">Belongs to the zinc-containing alcohol dehydrogenase family.</text>
</comment>
<dbReference type="InterPro" id="IPR036291">
    <property type="entry name" value="NAD(P)-bd_dom_sf"/>
</dbReference>
<evidence type="ECO:0000256" key="2">
    <source>
        <dbReference type="ARBA" id="ARBA00008072"/>
    </source>
</evidence>
<dbReference type="SUPFAM" id="SSF51735">
    <property type="entry name" value="NAD(P)-binding Rossmann-fold domains"/>
    <property type="match status" value="1"/>
</dbReference>
<dbReference type="Gene3D" id="3.90.180.10">
    <property type="entry name" value="Medium-chain alcohol dehydrogenases, catalytic domain"/>
    <property type="match status" value="1"/>
</dbReference>
<dbReference type="Gene3D" id="3.40.50.720">
    <property type="entry name" value="NAD(P)-binding Rossmann-like Domain"/>
    <property type="match status" value="1"/>
</dbReference>
<dbReference type="Pfam" id="PF00107">
    <property type="entry name" value="ADH_zinc_N"/>
    <property type="match status" value="1"/>
</dbReference>
<proteinExistence type="inferred from homology"/>
<protein>
    <recommendedName>
        <fullName evidence="7">Enoyl reductase (ER) domain-containing protein</fullName>
    </recommendedName>
</protein>
<accession>A0A9P8CEQ9</accession>
<dbReference type="Proteomes" id="UP000887226">
    <property type="component" value="Unassembled WGS sequence"/>
</dbReference>
<dbReference type="SUPFAM" id="SSF50129">
    <property type="entry name" value="GroES-like"/>
    <property type="match status" value="1"/>
</dbReference>
<reference evidence="8" key="1">
    <citation type="journal article" date="2021" name="IMA Fungus">
        <title>Genomic characterization of three marine fungi, including Emericellopsis atlantica sp. nov. with signatures of a generalist lifestyle and marine biomass degradation.</title>
        <authorList>
            <person name="Hagestad O.C."/>
            <person name="Hou L."/>
            <person name="Andersen J.H."/>
            <person name="Hansen E.H."/>
            <person name="Altermark B."/>
            <person name="Li C."/>
            <person name="Kuhnert E."/>
            <person name="Cox R.J."/>
            <person name="Crous P.W."/>
            <person name="Spatafora J.W."/>
            <person name="Lail K."/>
            <person name="Amirebrahimi M."/>
            <person name="Lipzen A."/>
            <person name="Pangilinan J."/>
            <person name="Andreopoulos W."/>
            <person name="Hayes R.D."/>
            <person name="Ng V."/>
            <person name="Grigoriev I.V."/>
            <person name="Jackson S.A."/>
            <person name="Sutton T.D.S."/>
            <person name="Dobson A.D.W."/>
            <person name="Rama T."/>
        </authorList>
    </citation>
    <scope>NUCLEOTIDE SEQUENCE</scope>
    <source>
        <strain evidence="8">TRa3180A</strain>
    </source>
</reference>
<feature type="domain" description="Enoyl reductase (ER)" evidence="7">
    <location>
        <begin position="18"/>
        <end position="350"/>
    </location>
</feature>
<keyword evidence="5" id="KW-0560">Oxidoreductase</keyword>
<dbReference type="FunFam" id="3.40.50.720:FF:000039">
    <property type="entry name" value="Alcohol dehydrogenase AdhP"/>
    <property type="match status" value="1"/>
</dbReference>
<evidence type="ECO:0000256" key="1">
    <source>
        <dbReference type="ARBA" id="ARBA00001947"/>
    </source>
</evidence>
<dbReference type="GO" id="GO:0004022">
    <property type="term" value="F:alcohol dehydrogenase (NAD+) activity"/>
    <property type="evidence" value="ECO:0007669"/>
    <property type="project" value="TreeGrafter"/>
</dbReference>
<dbReference type="EMBL" id="MU253940">
    <property type="protein sequence ID" value="KAG9243945.1"/>
    <property type="molecule type" value="Genomic_DNA"/>
</dbReference>
<comment type="cofactor">
    <cofactor evidence="1">
        <name>Zn(2+)</name>
        <dbReference type="ChEBI" id="CHEBI:29105"/>
    </cofactor>
</comment>
<dbReference type="AlphaFoldDB" id="A0A9P8CEQ9"/>